<proteinExistence type="predicted"/>
<organism evidence="2 3">
    <name type="scientific">Rubrivirga marina</name>
    <dbReference type="NCBI Taxonomy" id="1196024"/>
    <lineage>
        <taxon>Bacteria</taxon>
        <taxon>Pseudomonadati</taxon>
        <taxon>Rhodothermota</taxon>
        <taxon>Rhodothermia</taxon>
        <taxon>Rhodothermales</taxon>
        <taxon>Rubricoccaceae</taxon>
        <taxon>Rubrivirga</taxon>
    </lineage>
</organism>
<evidence type="ECO:0000313" key="2">
    <source>
        <dbReference type="EMBL" id="PAP76615.1"/>
    </source>
</evidence>
<gene>
    <name evidence="2" type="ORF">BSZ37_09255</name>
</gene>
<evidence type="ECO:0008006" key="4">
    <source>
        <dbReference type="Google" id="ProtNLM"/>
    </source>
</evidence>
<evidence type="ECO:0000256" key="1">
    <source>
        <dbReference type="SAM" id="MobiDB-lite"/>
    </source>
</evidence>
<dbReference type="Proteomes" id="UP000216339">
    <property type="component" value="Unassembled WGS sequence"/>
</dbReference>
<evidence type="ECO:0000313" key="3">
    <source>
        <dbReference type="Proteomes" id="UP000216339"/>
    </source>
</evidence>
<dbReference type="EMBL" id="MQWD01000001">
    <property type="protein sequence ID" value="PAP76615.1"/>
    <property type="molecule type" value="Genomic_DNA"/>
</dbReference>
<keyword evidence="3" id="KW-1185">Reference proteome</keyword>
<feature type="region of interest" description="Disordered" evidence="1">
    <location>
        <begin position="92"/>
        <end position="116"/>
    </location>
</feature>
<sequence>MLSLVGLAACDGADGGDDVDPDLVDALVELHLADARAALDTVEARRPALAESLRRVALKAHGLDSAAFETRLDALAGAPALAEATYDSVETRLVRERQGSPAPRPDSLKAPPAPGF</sequence>
<protein>
    <recommendedName>
        <fullName evidence="4">DUF4296 domain-containing protein</fullName>
    </recommendedName>
</protein>
<reference evidence="2 3" key="1">
    <citation type="submission" date="2016-11" db="EMBL/GenBank/DDBJ databases">
        <title>Study of marine rhodopsin-containing bacteria.</title>
        <authorList>
            <person name="Yoshizawa S."/>
            <person name="Kumagai Y."/>
            <person name="Kogure K."/>
        </authorList>
    </citation>
    <scope>NUCLEOTIDE SEQUENCE [LARGE SCALE GENOMIC DNA]</scope>
    <source>
        <strain evidence="2 3">SAORIC-28</strain>
    </source>
</reference>
<comment type="caution">
    <text evidence="2">The sequence shown here is derived from an EMBL/GenBank/DDBJ whole genome shotgun (WGS) entry which is preliminary data.</text>
</comment>
<accession>A0A271J0Y2</accession>
<dbReference type="AlphaFoldDB" id="A0A271J0Y2"/>
<name>A0A271J0Y2_9BACT</name>